<feature type="domain" description="RNase H type-1" evidence="1">
    <location>
        <begin position="94"/>
        <end position="164"/>
    </location>
</feature>
<dbReference type="Proteomes" id="UP000594261">
    <property type="component" value="Chromosome 3"/>
</dbReference>
<keyword evidence="4" id="KW-1185">Reference proteome</keyword>
<proteinExistence type="predicted"/>
<reference evidence="3" key="2">
    <citation type="submission" date="2021-01" db="UniProtKB">
        <authorList>
            <consortium name="EnsemblPlants"/>
        </authorList>
    </citation>
    <scope>IDENTIFICATION</scope>
</reference>
<dbReference type="GO" id="GO:0004523">
    <property type="term" value="F:RNA-DNA hybrid ribonuclease activity"/>
    <property type="evidence" value="ECO:0007669"/>
    <property type="project" value="InterPro"/>
</dbReference>
<dbReference type="InterPro" id="IPR002156">
    <property type="entry name" value="RNaseH_domain"/>
</dbReference>
<evidence type="ECO:0000259" key="2">
    <source>
        <dbReference type="Pfam" id="PF13966"/>
    </source>
</evidence>
<dbReference type="EMBL" id="LRBV02000003">
    <property type="status" value="NOT_ANNOTATED_CDS"/>
    <property type="molecule type" value="Genomic_DNA"/>
</dbReference>
<reference evidence="3 4" key="1">
    <citation type="journal article" date="2016" name="G3 (Bethesda)">
        <title>First Draft Assembly and Annotation of the Genome of a California Endemic Oak Quercus lobata Nee (Fagaceae).</title>
        <authorList>
            <person name="Sork V.L."/>
            <person name="Fitz-Gibbon S.T."/>
            <person name="Puiu D."/>
            <person name="Crepeau M."/>
            <person name="Gugger P.F."/>
            <person name="Sherman R."/>
            <person name="Stevens K."/>
            <person name="Langley C.H."/>
            <person name="Pellegrini M."/>
            <person name="Salzberg S.L."/>
        </authorList>
    </citation>
    <scope>NUCLEOTIDE SEQUENCE [LARGE SCALE GENOMIC DNA]</scope>
    <source>
        <strain evidence="3 4">cv. SW786</strain>
    </source>
</reference>
<dbReference type="Pfam" id="PF13966">
    <property type="entry name" value="zf-RVT"/>
    <property type="match status" value="1"/>
</dbReference>
<dbReference type="InterPro" id="IPR052929">
    <property type="entry name" value="RNase_H-like_EbsB-rel"/>
</dbReference>
<dbReference type="PANTHER" id="PTHR47074">
    <property type="entry name" value="BNAC02G40300D PROTEIN"/>
    <property type="match status" value="1"/>
</dbReference>
<evidence type="ECO:0000313" key="3">
    <source>
        <dbReference type="EnsemblPlants" id="QL03p009351:mrna"/>
    </source>
</evidence>
<dbReference type="AlphaFoldDB" id="A0A7N2L4N4"/>
<dbReference type="Gene3D" id="3.30.420.10">
    <property type="entry name" value="Ribonuclease H-like superfamily/Ribonuclease H"/>
    <property type="match status" value="1"/>
</dbReference>
<dbReference type="Pfam" id="PF13456">
    <property type="entry name" value="RVT_3"/>
    <property type="match status" value="1"/>
</dbReference>
<evidence type="ECO:0008006" key="5">
    <source>
        <dbReference type="Google" id="ProtNLM"/>
    </source>
</evidence>
<dbReference type="InterPro" id="IPR026960">
    <property type="entry name" value="RVT-Znf"/>
</dbReference>
<dbReference type="InterPro" id="IPR036397">
    <property type="entry name" value="RNaseH_sf"/>
</dbReference>
<dbReference type="Gramene" id="QL03p009351:mrna">
    <property type="protein sequence ID" value="QL03p009351:mrna"/>
    <property type="gene ID" value="QL03p009351"/>
</dbReference>
<evidence type="ECO:0000313" key="4">
    <source>
        <dbReference type="Proteomes" id="UP000594261"/>
    </source>
</evidence>
<dbReference type="InParanoid" id="A0A7N2L4N4"/>
<sequence length="187" mass="21280">MKLKLLKKNKRFWKGIWKLKTPGKIKHFLWKSYTNSLHTRENLLKRTILHDPLCHLCAKEPENVLHALDSKVSRGRSTVKKKWSPPVLDSFKTNFDGAMFNESDDVGIVVVILNSAGKVMAALSEKIEEPPSVMTCELLAARRAVQFTIEMGFRLSSFEGDSETNRTCFAEGRVNELRHSHADAIEN</sequence>
<protein>
    <recommendedName>
        <fullName evidence="5">RNase H type-1 domain-containing protein</fullName>
    </recommendedName>
</protein>
<dbReference type="EnsemblPlants" id="QL03p009351:mrna">
    <property type="protein sequence ID" value="QL03p009351:mrna"/>
    <property type="gene ID" value="QL03p009351"/>
</dbReference>
<dbReference type="PANTHER" id="PTHR47074:SF48">
    <property type="entry name" value="POLYNUCLEOTIDYL TRANSFERASE, RIBONUCLEASE H-LIKE SUPERFAMILY PROTEIN"/>
    <property type="match status" value="1"/>
</dbReference>
<evidence type="ECO:0000259" key="1">
    <source>
        <dbReference type="Pfam" id="PF13456"/>
    </source>
</evidence>
<name>A0A7N2L4N4_QUELO</name>
<accession>A0A7N2L4N4</accession>
<feature type="domain" description="Reverse transcriptase zinc-binding" evidence="2">
    <location>
        <begin position="8"/>
        <end position="68"/>
    </location>
</feature>
<organism evidence="3 4">
    <name type="scientific">Quercus lobata</name>
    <name type="common">Valley oak</name>
    <dbReference type="NCBI Taxonomy" id="97700"/>
    <lineage>
        <taxon>Eukaryota</taxon>
        <taxon>Viridiplantae</taxon>
        <taxon>Streptophyta</taxon>
        <taxon>Embryophyta</taxon>
        <taxon>Tracheophyta</taxon>
        <taxon>Spermatophyta</taxon>
        <taxon>Magnoliopsida</taxon>
        <taxon>eudicotyledons</taxon>
        <taxon>Gunneridae</taxon>
        <taxon>Pentapetalae</taxon>
        <taxon>rosids</taxon>
        <taxon>fabids</taxon>
        <taxon>Fagales</taxon>
        <taxon>Fagaceae</taxon>
        <taxon>Quercus</taxon>
    </lineage>
</organism>
<dbReference type="GO" id="GO:0003676">
    <property type="term" value="F:nucleic acid binding"/>
    <property type="evidence" value="ECO:0007669"/>
    <property type="project" value="InterPro"/>
</dbReference>